<dbReference type="EMBL" id="JBHSJD010000020">
    <property type="protein sequence ID" value="MFC5025374.1"/>
    <property type="molecule type" value="Genomic_DNA"/>
</dbReference>
<keyword evidence="4" id="KW-1185">Reference proteome</keyword>
<protein>
    <submittedName>
        <fullName evidence="3">ABC transporter permease</fullName>
    </submittedName>
</protein>
<comment type="caution">
    <text evidence="3">The sequence shown here is derived from an EMBL/GenBank/DDBJ whole genome shotgun (WGS) entry which is preliminary data.</text>
</comment>
<keyword evidence="2" id="KW-1133">Transmembrane helix</keyword>
<feature type="transmembrane region" description="Helical" evidence="2">
    <location>
        <begin position="143"/>
        <end position="166"/>
    </location>
</feature>
<organism evidence="3 4">
    <name type="scientific">Streptomyces coeruleoprunus</name>
    <dbReference type="NCBI Taxonomy" id="285563"/>
    <lineage>
        <taxon>Bacteria</taxon>
        <taxon>Bacillati</taxon>
        <taxon>Actinomycetota</taxon>
        <taxon>Actinomycetes</taxon>
        <taxon>Kitasatosporales</taxon>
        <taxon>Streptomycetaceae</taxon>
        <taxon>Streptomyces</taxon>
    </lineage>
</organism>
<gene>
    <name evidence="3" type="ORF">ACFPM3_24930</name>
</gene>
<sequence length="333" mass="32746">MPTTANRRVIAVVLLVPAVVALALWAFAWPAARIAPRDLPIGVAGPQSAVARVEQGLNQRKGAFDVHRYTDEKAARRGIEDRVVYGAVVVAPEGPRLLTASAAGPAVAQLLQQAVTAQAPAGTPVPVTDVVATPPGDPRGGTLAASVLPLALAGVLTGAVVTLLGLRGARAAAALAGAAVAAGAVGAAMAHSWLGAVTGDWWAVAGVLTLTVLAIGAGVAGLAALLGRAGLGLGALLVVLLGNAFSGAGSAPELLPEPAGPIGQWLPPGAGVTLLRSVSFFDGAASGPALLTLSLWSALGMAAVALGSLRRPATAPGARSATERPTPQPTPIG</sequence>
<dbReference type="Proteomes" id="UP001595829">
    <property type="component" value="Unassembled WGS sequence"/>
</dbReference>
<feature type="transmembrane region" description="Helical" evidence="2">
    <location>
        <begin position="201"/>
        <end position="226"/>
    </location>
</feature>
<evidence type="ECO:0000256" key="2">
    <source>
        <dbReference type="SAM" id="Phobius"/>
    </source>
</evidence>
<accession>A0ABV9XK65</accession>
<evidence type="ECO:0000313" key="4">
    <source>
        <dbReference type="Proteomes" id="UP001595829"/>
    </source>
</evidence>
<proteinExistence type="predicted"/>
<keyword evidence="2" id="KW-0472">Membrane</keyword>
<feature type="transmembrane region" description="Helical" evidence="2">
    <location>
        <begin position="173"/>
        <end position="195"/>
    </location>
</feature>
<feature type="transmembrane region" description="Helical" evidence="2">
    <location>
        <begin position="233"/>
        <end position="251"/>
    </location>
</feature>
<reference evidence="4" key="1">
    <citation type="journal article" date="2019" name="Int. J. Syst. Evol. Microbiol.">
        <title>The Global Catalogue of Microorganisms (GCM) 10K type strain sequencing project: providing services to taxonomists for standard genome sequencing and annotation.</title>
        <authorList>
            <consortium name="The Broad Institute Genomics Platform"/>
            <consortium name="The Broad Institute Genome Sequencing Center for Infectious Disease"/>
            <person name="Wu L."/>
            <person name="Ma J."/>
        </authorList>
    </citation>
    <scope>NUCLEOTIDE SEQUENCE [LARGE SCALE GENOMIC DNA]</scope>
    <source>
        <strain evidence="4">CGMCC 4.1648</strain>
    </source>
</reference>
<name>A0ABV9XK65_9ACTN</name>
<keyword evidence="2" id="KW-0812">Transmembrane</keyword>
<evidence type="ECO:0000313" key="3">
    <source>
        <dbReference type="EMBL" id="MFC5025374.1"/>
    </source>
</evidence>
<feature type="region of interest" description="Disordered" evidence="1">
    <location>
        <begin position="314"/>
        <end position="333"/>
    </location>
</feature>
<feature type="transmembrane region" description="Helical" evidence="2">
    <location>
        <begin position="289"/>
        <end position="309"/>
    </location>
</feature>
<dbReference type="RefSeq" id="WP_345692878.1">
    <property type="nucleotide sequence ID" value="NZ_BAABIT010000001.1"/>
</dbReference>
<evidence type="ECO:0000256" key="1">
    <source>
        <dbReference type="SAM" id="MobiDB-lite"/>
    </source>
</evidence>